<evidence type="ECO:0000256" key="5">
    <source>
        <dbReference type="ARBA" id="ARBA00022705"/>
    </source>
</evidence>
<evidence type="ECO:0000259" key="9">
    <source>
        <dbReference type="Pfam" id="PF06144"/>
    </source>
</evidence>
<keyword evidence="12" id="KW-1185">Reference proteome</keyword>
<reference evidence="11" key="1">
    <citation type="journal article" date="2014" name="Int. J. Syst. Evol. Microbiol.">
        <title>Complete genome sequence of Corynebacterium casei LMG S-19264T (=DSM 44701T), isolated from a smear-ripened cheese.</title>
        <authorList>
            <consortium name="US DOE Joint Genome Institute (JGI-PGF)"/>
            <person name="Walter F."/>
            <person name="Albersmeier A."/>
            <person name="Kalinowski J."/>
            <person name="Ruckert C."/>
        </authorList>
    </citation>
    <scope>NUCLEOTIDE SEQUENCE</scope>
    <source>
        <strain evidence="11">CGMCC 1.15290</strain>
    </source>
</reference>
<evidence type="ECO:0000256" key="4">
    <source>
        <dbReference type="ARBA" id="ARBA00022695"/>
    </source>
</evidence>
<dbReference type="EC" id="2.7.7.7" evidence="1"/>
<keyword evidence="6" id="KW-0239">DNA-directed DNA polymerase</keyword>
<keyword evidence="5" id="KW-0235">DNA replication</keyword>
<dbReference type="Gene3D" id="1.20.272.10">
    <property type="match status" value="1"/>
</dbReference>
<dbReference type="GO" id="GO:0009360">
    <property type="term" value="C:DNA polymerase III complex"/>
    <property type="evidence" value="ECO:0007669"/>
    <property type="project" value="InterPro"/>
</dbReference>
<gene>
    <name evidence="11" type="primary">holA</name>
    <name evidence="11" type="ORF">GCM10011379_12230</name>
</gene>
<keyword evidence="4" id="KW-0548">Nucleotidyltransferase</keyword>
<feature type="domain" description="DNA polymerase III delta subunit-like C-terminal" evidence="10">
    <location>
        <begin position="212"/>
        <end position="307"/>
    </location>
</feature>
<comment type="caution">
    <text evidence="11">The sequence shown here is derived from an EMBL/GenBank/DDBJ whole genome shotgun (WGS) entry which is preliminary data.</text>
</comment>
<comment type="catalytic activity">
    <reaction evidence="8">
        <text>DNA(n) + a 2'-deoxyribonucleoside 5'-triphosphate = DNA(n+1) + diphosphate</text>
        <dbReference type="Rhea" id="RHEA:22508"/>
        <dbReference type="Rhea" id="RHEA-COMP:17339"/>
        <dbReference type="Rhea" id="RHEA-COMP:17340"/>
        <dbReference type="ChEBI" id="CHEBI:33019"/>
        <dbReference type="ChEBI" id="CHEBI:61560"/>
        <dbReference type="ChEBI" id="CHEBI:173112"/>
        <dbReference type="EC" id="2.7.7.7"/>
    </reaction>
</comment>
<dbReference type="AlphaFoldDB" id="A0A917ISQ4"/>
<dbReference type="InterPro" id="IPR048466">
    <property type="entry name" value="DNA_pol3_delta-like_C"/>
</dbReference>
<evidence type="ECO:0000313" key="12">
    <source>
        <dbReference type="Proteomes" id="UP000627292"/>
    </source>
</evidence>
<name>A0A917ISQ4_9BACT</name>
<evidence type="ECO:0000256" key="8">
    <source>
        <dbReference type="ARBA" id="ARBA00049244"/>
    </source>
</evidence>
<evidence type="ECO:0000259" key="10">
    <source>
        <dbReference type="Pfam" id="PF21694"/>
    </source>
</evidence>
<dbReference type="InterPro" id="IPR027417">
    <property type="entry name" value="P-loop_NTPase"/>
</dbReference>
<dbReference type="EMBL" id="BMIB01000001">
    <property type="protein sequence ID" value="GGH62351.1"/>
    <property type="molecule type" value="Genomic_DNA"/>
</dbReference>
<evidence type="ECO:0000256" key="1">
    <source>
        <dbReference type="ARBA" id="ARBA00012417"/>
    </source>
</evidence>
<dbReference type="Pfam" id="PF21694">
    <property type="entry name" value="DNA_pol3_delta_C"/>
    <property type="match status" value="1"/>
</dbReference>
<protein>
    <recommendedName>
        <fullName evidence="2">DNA polymerase III subunit delta</fullName>
        <ecNumber evidence="1">2.7.7.7</ecNumber>
    </recommendedName>
</protein>
<evidence type="ECO:0000313" key="11">
    <source>
        <dbReference type="EMBL" id="GGH62351.1"/>
    </source>
</evidence>
<evidence type="ECO:0000256" key="7">
    <source>
        <dbReference type="ARBA" id="ARBA00034754"/>
    </source>
</evidence>
<dbReference type="GO" id="GO:0003677">
    <property type="term" value="F:DNA binding"/>
    <property type="evidence" value="ECO:0007669"/>
    <property type="project" value="InterPro"/>
</dbReference>
<dbReference type="NCBIfam" id="TIGR01128">
    <property type="entry name" value="holA"/>
    <property type="match status" value="1"/>
</dbReference>
<dbReference type="Proteomes" id="UP000627292">
    <property type="component" value="Unassembled WGS sequence"/>
</dbReference>
<dbReference type="Pfam" id="PF06144">
    <property type="entry name" value="DNA_pol3_delta"/>
    <property type="match status" value="1"/>
</dbReference>
<evidence type="ECO:0000256" key="6">
    <source>
        <dbReference type="ARBA" id="ARBA00022932"/>
    </source>
</evidence>
<dbReference type="Gene3D" id="1.10.8.60">
    <property type="match status" value="1"/>
</dbReference>
<accession>A0A917ISQ4</accession>
<dbReference type="SUPFAM" id="SSF52540">
    <property type="entry name" value="P-loop containing nucleoside triphosphate hydrolases"/>
    <property type="match status" value="1"/>
</dbReference>
<dbReference type="InterPro" id="IPR010372">
    <property type="entry name" value="DNA_pol3_delta_N"/>
</dbReference>
<dbReference type="SUPFAM" id="SSF48019">
    <property type="entry name" value="post-AAA+ oligomerization domain-like"/>
    <property type="match status" value="1"/>
</dbReference>
<feature type="domain" description="DNA polymerase III delta N-terminal" evidence="9">
    <location>
        <begin position="22"/>
        <end position="134"/>
    </location>
</feature>
<reference evidence="11" key="2">
    <citation type="submission" date="2020-09" db="EMBL/GenBank/DDBJ databases">
        <authorList>
            <person name="Sun Q."/>
            <person name="Zhou Y."/>
        </authorList>
    </citation>
    <scope>NUCLEOTIDE SEQUENCE</scope>
    <source>
        <strain evidence="11">CGMCC 1.15290</strain>
    </source>
</reference>
<dbReference type="GO" id="GO:0003887">
    <property type="term" value="F:DNA-directed DNA polymerase activity"/>
    <property type="evidence" value="ECO:0007669"/>
    <property type="project" value="UniProtKB-KW"/>
</dbReference>
<keyword evidence="3" id="KW-0808">Transferase</keyword>
<dbReference type="PANTHER" id="PTHR34388:SF1">
    <property type="entry name" value="DNA POLYMERASE III SUBUNIT DELTA"/>
    <property type="match status" value="1"/>
</dbReference>
<proteinExistence type="inferred from homology"/>
<evidence type="ECO:0000256" key="3">
    <source>
        <dbReference type="ARBA" id="ARBA00022679"/>
    </source>
</evidence>
<dbReference type="Gene3D" id="3.40.50.300">
    <property type="entry name" value="P-loop containing nucleotide triphosphate hydrolases"/>
    <property type="match status" value="1"/>
</dbReference>
<sequence length="337" mass="38971">MFSMSAEKIISEWKKGQFKPVYWLEGDEPYFIDQVVNYAEHHIMSESEKGFNLTIFYGRDADWTAIVNACRRYPMFAERQVVLLKEAQQMRDVEKLEAYIDNPQQSTIFVVSYKEKKVDARTKFAKLLKQKGETLTTKKMYDNQLPDWVGQMVQKHQLAITQRALLLLVDHIGNDLSRLQNEVEKIAVNLNGRKEITEEDIETFVGISKEFNVFELQDAVVKKDLPKAIRIVKYFEANPKAAPIQMILPALYNFFSKVFMVFALPSKDERSIASALGINPFFAKDYALAARNYDFRSTERVLLLLHKYNLRSIGIDDAGTEDADLLKELLVKMMLNN</sequence>
<dbReference type="GO" id="GO:0006261">
    <property type="term" value="P:DNA-templated DNA replication"/>
    <property type="evidence" value="ECO:0007669"/>
    <property type="project" value="TreeGrafter"/>
</dbReference>
<dbReference type="PANTHER" id="PTHR34388">
    <property type="entry name" value="DNA POLYMERASE III SUBUNIT DELTA"/>
    <property type="match status" value="1"/>
</dbReference>
<evidence type="ECO:0000256" key="2">
    <source>
        <dbReference type="ARBA" id="ARBA00017703"/>
    </source>
</evidence>
<comment type="similarity">
    <text evidence="7">Belongs to the DNA polymerase HolA subunit family.</text>
</comment>
<dbReference type="InterPro" id="IPR005790">
    <property type="entry name" value="DNA_polIII_delta"/>
</dbReference>
<dbReference type="InterPro" id="IPR008921">
    <property type="entry name" value="DNA_pol3_clamp-load_cplx_C"/>
</dbReference>
<organism evidence="11 12">
    <name type="scientific">Filimonas zeae</name>
    <dbReference type="NCBI Taxonomy" id="1737353"/>
    <lineage>
        <taxon>Bacteria</taxon>
        <taxon>Pseudomonadati</taxon>
        <taxon>Bacteroidota</taxon>
        <taxon>Chitinophagia</taxon>
        <taxon>Chitinophagales</taxon>
        <taxon>Chitinophagaceae</taxon>
        <taxon>Filimonas</taxon>
    </lineage>
</organism>